<keyword evidence="1" id="KW-0732">Signal</keyword>
<dbReference type="RefSeq" id="WP_139400778.1">
    <property type="nucleotide sequence ID" value="NZ_JACHEW010000004.1"/>
</dbReference>
<evidence type="ECO:0000313" key="3">
    <source>
        <dbReference type="EMBL" id="TNM72329.1"/>
    </source>
</evidence>
<keyword evidence="5" id="KW-1185">Reference proteome</keyword>
<evidence type="ECO:0000313" key="4">
    <source>
        <dbReference type="Proteomes" id="UP000313988"/>
    </source>
</evidence>
<comment type="caution">
    <text evidence="3">The sequence shown here is derived from an EMBL/GenBank/DDBJ whole genome shotgun (WGS) entry which is preliminary data.</text>
</comment>
<dbReference type="Proteomes" id="UP000629870">
    <property type="component" value="Unassembled WGS sequence"/>
</dbReference>
<dbReference type="Pfam" id="PF05139">
    <property type="entry name" value="Erythro_esteras"/>
    <property type="match status" value="1"/>
</dbReference>
<dbReference type="PANTHER" id="PTHR31299">
    <property type="entry name" value="ESTERASE, PUTATIVE (AFU_ORTHOLOGUE AFUA_1G05850)-RELATED"/>
    <property type="match status" value="1"/>
</dbReference>
<dbReference type="EC" id="3.1.1.-" evidence="2"/>
<dbReference type="InterPro" id="IPR007815">
    <property type="entry name" value="Emycin_Estase"/>
</dbReference>
<dbReference type="InterPro" id="IPR052036">
    <property type="entry name" value="Hydrolase/PRTase-associated"/>
</dbReference>
<accession>A0A5C4Y9T9</accession>
<dbReference type="PANTHER" id="PTHR31299:SF0">
    <property type="entry name" value="ESTERASE, PUTATIVE (AFU_ORTHOLOGUE AFUA_1G05850)-RELATED"/>
    <property type="match status" value="1"/>
</dbReference>
<dbReference type="Proteomes" id="UP000313988">
    <property type="component" value="Unassembled WGS sequence"/>
</dbReference>
<feature type="chain" id="PRO_5022925246" evidence="1">
    <location>
        <begin position="20"/>
        <end position="430"/>
    </location>
</feature>
<dbReference type="EMBL" id="JACHEW010000004">
    <property type="protein sequence ID" value="MBB6015983.1"/>
    <property type="molecule type" value="Genomic_DNA"/>
</dbReference>
<reference evidence="2 5" key="2">
    <citation type="submission" date="2020-08" db="EMBL/GenBank/DDBJ databases">
        <title>Genomic Encyclopedia of Type Strains, Phase IV (KMG-IV): sequencing the most valuable type-strain genomes for metagenomic binning, comparative biology and taxonomic classification.</title>
        <authorList>
            <person name="Goeker M."/>
        </authorList>
    </citation>
    <scope>NUCLEOTIDE SEQUENCE [LARGE SCALE GENOMIC DNA]</scope>
    <source>
        <strain evidence="2 5">DSM 12027</strain>
    </source>
</reference>
<organism evidence="3 4">
    <name type="scientific">Deinococcus radiopugnans ATCC 19172</name>
    <dbReference type="NCBI Taxonomy" id="585398"/>
    <lineage>
        <taxon>Bacteria</taxon>
        <taxon>Thermotogati</taxon>
        <taxon>Deinococcota</taxon>
        <taxon>Deinococci</taxon>
        <taxon>Deinococcales</taxon>
        <taxon>Deinococcaceae</taxon>
        <taxon>Deinococcus</taxon>
    </lineage>
</organism>
<evidence type="ECO:0000313" key="5">
    <source>
        <dbReference type="Proteomes" id="UP000629870"/>
    </source>
</evidence>
<name>A0A5C4Y9T9_9DEIO</name>
<dbReference type="GO" id="GO:0016787">
    <property type="term" value="F:hydrolase activity"/>
    <property type="evidence" value="ECO:0007669"/>
    <property type="project" value="UniProtKB-KW"/>
</dbReference>
<reference evidence="3 4" key="1">
    <citation type="submission" date="2019-06" db="EMBL/GenBank/DDBJ databases">
        <title>Genome sequence of Deinococcus radiopugnans ATCC 19172.</title>
        <authorList>
            <person name="Maclea K.S."/>
            <person name="Maynard C.R."/>
        </authorList>
    </citation>
    <scope>NUCLEOTIDE SEQUENCE [LARGE SCALE GENOMIC DNA]</scope>
    <source>
        <strain evidence="3 4">ATCC 19172</strain>
    </source>
</reference>
<dbReference type="SUPFAM" id="SSF159501">
    <property type="entry name" value="EreA/ChaN-like"/>
    <property type="match status" value="1"/>
</dbReference>
<dbReference type="OrthoDB" id="9810066at2"/>
<dbReference type="EMBL" id="VDMO01000003">
    <property type="protein sequence ID" value="TNM72329.1"/>
    <property type="molecule type" value="Genomic_DNA"/>
</dbReference>
<keyword evidence="2" id="KW-0378">Hydrolase</keyword>
<evidence type="ECO:0000256" key="1">
    <source>
        <dbReference type="SAM" id="SignalP"/>
    </source>
</evidence>
<feature type="signal peptide" evidence="1">
    <location>
        <begin position="1"/>
        <end position="19"/>
    </location>
</feature>
<gene>
    <name evidence="3" type="ORF">FHR04_03250</name>
    <name evidence="2" type="ORF">HNQ04_001215</name>
</gene>
<dbReference type="AlphaFoldDB" id="A0A5C4Y9T9"/>
<evidence type="ECO:0000313" key="2">
    <source>
        <dbReference type="EMBL" id="MBB6015983.1"/>
    </source>
</evidence>
<protein>
    <submittedName>
        <fullName evidence="2 3">Erythromycin esterase</fullName>
        <ecNumber evidence="2">3.1.1.-</ecNumber>
    </submittedName>
</protein>
<dbReference type="GO" id="GO:0046677">
    <property type="term" value="P:response to antibiotic"/>
    <property type="evidence" value="ECO:0007669"/>
    <property type="project" value="InterPro"/>
</dbReference>
<dbReference type="CDD" id="cd14728">
    <property type="entry name" value="Ere-like"/>
    <property type="match status" value="1"/>
</dbReference>
<dbReference type="Gene3D" id="3.40.1660.10">
    <property type="entry name" value="EreA-like (biosynthetic domain)"/>
    <property type="match status" value="2"/>
</dbReference>
<sequence>MKRILSPTIALALLGSALAVTPQEKITWLQQHAIPVRTLDIQDDEFSDLTPLRSALSGVRVILLGEQSHGDGTTFQAKARLIRYLHEELGFNVLAFESSYVDLNRDQELIKTGSRLSDVLRNSLQAVWSESQQMTPLLNYLDEQAKTKQPLRVAGIDLLPTNPRRLPEHGAELTRRVEVTLASMPNVLQDAKAFLATIGNLGRSPLEAMRKPMDQQRQIIAGADELTAMLKAGKRSDRMLAQEIRNWRTYLEFMWSLPTDFSEENFPPAVTMNMRDRMMGENAVFLANEQFAGQKLIIWAASSHSAKRLDNLQGEIDRGQLPMGAFVHRALGSRAYTLGFTAIQGQFGAAQTGAARTTIERPVPGSFEQLFSQTNLSDAFLNLRDQRTPWLSEVTKARPFGYVWSEGDWTNTLDGLFFIREMKPSTLRPR</sequence>
<proteinExistence type="predicted"/>